<evidence type="ECO:0000256" key="2">
    <source>
        <dbReference type="ARBA" id="ARBA00012513"/>
    </source>
</evidence>
<dbReference type="InterPro" id="IPR011993">
    <property type="entry name" value="PH-like_dom_sf"/>
</dbReference>
<organism evidence="13">
    <name type="scientific">Aceria tosichella</name>
    <name type="common">wheat curl mite</name>
    <dbReference type="NCBI Taxonomy" id="561515"/>
    <lineage>
        <taxon>Eukaryota</taxon>
        <taxon>Metazoa</taxon>
        <taxon>Ecdysozoa</taxon>
        <taxon>Arthropoda</taxon>
        <taxon>Chelicerata</taxon>
        <taxon>Arachnida</taxon>
        <taxon>Acari</taxon>
        <taxon>Acariformes</taxon>
        <taxon>Trombidiformes</taxon>
        <taxon>Prostigmata</taxon>
        <taxon>Eupodina</taxon>
        <taxon>Eriophyoidea</taxon>
        <taxon>Eriophyidae</taxon>
        <taxon>Eriophyinae</taxon>
        <taxon>Aceriini</taxon>
        <taxon>Aceria</taxon>
    </lineage>
</organism>
<dbReference type="InterPro" id="IPR008271">
    <property type="entry name" value="Ser/Thr_kinase_AS"/>
</dbReference>
<sequence>MIVREGWLLKRGEHIKNWRARYFVLMDDGSLLGFKQKPPPGQYKDPTNNFTVKKCHIFKVESPTHFIFVIKGLSYDQEIERNFSAGNDHDRDSWCNAIMETAFRFNNDPASYTTNNLSPTDINLLQQQQLPQNTTPTTQITPSSTSIATITPTSTTMGHHPTSNLAIINNQAPNVLQPSTATNSTTFNFGLGGGVLEYVQQPKKMCLDDFNLIKLIGRGSWGKVMLSREKSTGSLYAIKILKKHVIISQNEVGHTLTESRVLRTTNHPFLIALKYSFRDGERLCFVMEYAGGGELFYHLSQERKFSEEKTKFYGAEIVSALGYLHDHEIIYRDLKLENLLLGCDGHIKIADFGLCKDNIRFTDTTRTFCGTPEYLSPEVIEDNQYGRAVDWWSLGVLLYEMMCGSLPFDNRTTDLLFREILLRPVQFPANLSEPAKSFLNGLLIKDPTKRLGGGLDDAREIMMHPFFRGLNWQDLIEKKVPPPFVPEITSETDTRYFDCQFTAEPVNLTPIDRPMNHLGEVDASFFTQFSFAAGSQLGHR</sequence>
<dbReference type="PROSITE" id="PS51285">
    <property type="entry name" value="AGC_KINASE_CTER"/>
    <property type="match status" value="1"/>
</dbReference>
<dbReference type="PROSITE" id="PS50003">
    <property type="entry name" value="PH_DOMAIN"/>
    <property type="match status" value="1"/>
</dbReference>
<feature type="domain" description="AGC-kinase C-terminal" evidence="12">
    <location>
        <begin position="468"/>
        <end position="540"/>
    </location>
</feature>
<keyword evidence="4" id="KW-0597">Phosphoprotein</keyword>
<gene>
    <name evidence="13" type="primary">Akt1</name>
    <name evidence="13" type="ORF">g.7695</name>
</gene>
<dbReference type="InterPro" id="IPR039026">
    <property type="entry name" value="PH_PKB"/>
</dbReference>
<evidence type="ECO:0000256" key="4">
    <source>
        <dbReference type="ARBA" id="ARBA00022553"/>
    </source>
</evidence>
<comment type="similarity">
    <text evidence="1">Belongs to the protein kinase superfamily. AGC Ser/Thr protein kinase family. RAC subfamily.</text>
</comment>
<dbReference type="PROSITE" id="PS00108">
    <property type="entry name" value="PROTEIN_KINASE_ST"/>
    <property type="match status" value="1"/>
</dbReference>
<evidence type="ECO:0000256" key="7">
    <source>
        <dbReference type="ARBA" id="ARBA00022777"/>
    </source>
</evidence>
<dbReference type="Pfam" id="PF00433">
    <property type="entry name" value="Pkinase_C"/>
    <property type="match status" value="1"/>
</dbReference>
<dbReference type="InterPro" id="IPR000719">
    <property type="entry name" value="Prot_kinase_dom"/>
</dbReference>
<dbReference type="FunFam" id="1.10.510.10:FF:000033">
    <property type="entry name" value="Non-specific serine/threonine protein kinase"/>
    <property type="match status" value="1"/>
</dbReference>
<dbReference type="Gene3D" id="3.30.200.20">
    <property type="entry name" value="Phosphorylase Kinase, domain 1"/>
    <property type="match status" value="1"/>
</dbReference>
<dbReference type="Pfam" id="PF00069">
    <property type="entry name" value="Pkinase"/>
    <property type="match status" value="1"/>
</dbReference>
<evidence type="ECO:0000313" key="13">
    <source>
        <dbReference type="EMBL" id="MDE46236.1"/>
    </source>
</evidence>
<feature type="binding site" evidence="9">
    <location>
        <position position="239"/>
    </location>
    <ligand>
        <name>ATP</name>
        <dbReference type="ChEBI" id="CHEBI:30616"/>
    </ligand>
</feature>
<evidence type="ECO:0000256" key="9">
    <source>
        <dbReference type="PROSITE-ProRule" id="PRU10141"/>
    </source>
</evidence>
<feature type="domain" description="PH" evidence="10">
    <location>
        <begin position="1"/>
        <end position="103"/>
    </location>
</feature>
<dbReference type="EC" id="2.7.11.1" evidence="2"/>
<dbReference type="SUPFAM" id="SSF56112">
    <property type="entry name" value="Protein kinase-like (PK-like)"/>
    <property type="match status" value="1"/>
</dbReference>
<keyword evidence="8 9" id="KW-0067">ATP-binding</keyword>
<keyword evidence="7 13" id="KW-0418">Kinase</keyword>
<dbReference type="CDD" id="cd01241">
    <property type="entry name" value="PH_PKB"/>
    <property type="match status" value="1"/>
</dbReference>
<evidence type="ECO:0000256" key="8">
    <source>
        <dbReference type="ARBA" id="ARBA00022840"/>
    </source>
</evidence>
<dbReference type="GO" id="GO:0005524">
    <property type="term" value="F:ATP binding"/>
    <property type="evidence" value="ECO:0007669"/>
    <property type="project" value="UniProtKB-UniRule"/>
</dbReference>
<evidence type="ECO:0000256" key="6">
    <source>
        <dbReference type="ARBA" id="ARBA00022741"/>
    </source>
</evidence>
<dbReference type="SMART" id="SM00220">
    <property type="entry name" value="S_TKc"/>
    <property type="match status" value="1"/>
</dbReference>
<reference evidence="13" key="1">
    <citation type="submission" date="2018-10" db="EMBL/GenBank/DDBJ databases">
        <title>Transcriptome assembly of Aceria tosichella (Wheat curl mite) Type 2.</title>
        <authorList>
            <person name="Scully E.D."/>
            <person name="Geib S.M."/>
            <person name="Palmer N.A."/>
            <person name="Gupta A.K."/>
            <person name="Sarath G."/>
            <person name="Tatineni S."/>
        </authorList>
    </citation>
    <scope>NUCLEOTIDE SEQUENCE</scope>
    <source>
        <strain evidence="13">LincolnNE</strain>
    </source>
</reference>
<protein>
    <recommendedName>
        <fullName evidence="2">non-specific serine/threonine protein kinase</fullName>
        <ecNumber evidence="2">2.7.11.1</ecNumber>
    </recommendedName>
</protein>
<dbReference type="Pfam" id="PF00169">
    <property type="entry name" value="PH"/>
    <property type="match status" value="1"/>
</dbReference>
<dbReference type="PROSITE" id="PS00107">
    <property type="entry name" value="PROTEIN_KINASE_ATP"/>
    <property type="match status" value="1"/>
</dbReference>
<keyword evidence="5" id="KW-0808">Transferase</keyword>
<dbReference type="InterPro" id="IPR001849">
    <property type="entry name" value="PH_domain"/>
</dbReference>
<dbReference type="AlphaFoldDB" id="A0A6G1S6V5"/>
<keyword evidence="3" id="KW-0723">Serine/threonine-protein kinase</keyword>
<dbReference type="PANTHER" id="PTHR24351">
    <property type="entry name" value="RIBOSOMAL PROTEIN S6 KINASE"/>
    <property type="match status" value="1"/>
</dbReference>
<feature type="domain" description="Protein kinase" evidence="11">
    <location>
        <begin position="210"/>
        <end position="467"/>
    </location>
</feature>
<dbReference type="Gene3D" id="1.10.510.10">
    <property type="entry name" value="Transferase(Phosphotransferase) domain 1"/>
    <property type="match status" value="1"/>
</dbReference>
<dbReference type="SMART" id="SM00133">
    <property type="entry name" value="S_TK_X"/>
    <property type="match status" value="1"/>
</dbReference>
<dbReference type="InterPro" id="IPR011009">
    <property type="entry name" value="Kinase-like_dom_sf"/>
</dbReference>
<proteinExistence type="inferred from homology"/>
<accession>A0A6G1S6V5</accession>
<dbReference type="InterPro" id="IPR017441">
    <property type="entry name" value="Protein_kinase_ATP_BS"/>
</dbReference>
<dbReference type="FunFam" id="2.30.29.30:FF:000027">
    <property type="entry name" value="Non-specific serine/threonine protein kinase"/>
    <property type="match status" value="1"/>
</dbReference>
<evidence type="ECO:0000256" key="5">
    <source>
        <dbReference type="ARBA" id="ARBA00022679"/>
    </source>
</evidence>
<dbReference type="InterPro" id="IPR017892">
    <property type="entry name" value="Pkinase_C"/>
</dbReference>
<evidence type="ECO:0000259" key="10">
    <source>
        <dbReference type="PROSITE" id="PS50003"/>
    </source>
</evidence>
<evidence type="ECO:0000256" key="1">
    <source>
        <dbReference type="ARBA" id="ARBA00006935"/>
    </source>
</evidence>
<name>A0A6G1S6V5_9ACAR</name>
<dbReference type="GO" id="GO:0004674">
    <property type="term" value="F:protein serine/threonine kinase activity"/>
    <property type="evidence" value="ECO:0007669"/>
    <property type="project" value="UniProtKB-KW"/>
</dbReference>
<keyword evidence="6 9" id="KW-0547">Nucleotide-binding</keyword>
<dbReference type="PROSITE" id="PS50011">
    <property type="entry name" value="PROTEIN_KINASE_DOM"/>
    <property type="match status" value="1"/>
</dbReference>
<dbReference type="SMART" id="SM00233">
    <property type="entry name" value="PH"/>
    <property type="match status" value="1"/>
</dbReference>
<dbReference type="InterPro" id="IPR000961">
    <property type="entry name" value="AGC-kinase_C"/>
</dbReference>
<dbReference type="FunFam" id="3.30.200.20:FF:000103">
    <property type="entry name" value="Protein kinase C"/>
    <property type="match status" value="1"/>
</dbReference>
<evidence type="ECO:0000259" key="12">
    <source>
        <dbReference type="PROSITE" id="PS51285"/>
    </source>
</evidence>
<evidence type="ECO:0000259" key="11">
    <source>
        <dbReference type="PROSITE" id="PS50011"/>
    </source>
</evidence>
<dbReference type="SUPFAM" id="SSF50729">
    <property type="entry name" value="PH domain-like"/>
    <property type="match status" value="1"/>
</dbReference>
<dbReference type="Gene3D" id="2.30.29.30">
    <property type="entry name" value="Pleckstrin-homology domain (PH domain)/Phosphotyrosine-binding domain (PTB)"/>
    <property type="match status" value="1"/>
</dbReference>
<dbReference type="EMBL" id="GGYP01001465">
    <property type="protein sequence ID" value="MDE46236.1"/>
    <property type="molecule type" value="Transcribed_RNA"/>
</dbReference>
<evidence type="ECO:0000256" key="3">
    <source>
        <dbReference type="ARBA" id="ARBA00022527"/>
    </source>
</evidence>